<gene>
    <name evidence="1" type="ORF">KSP40_PGU001384</name>
</gene>
<evidence type="ECO:0000313" key="2">
    <source>
        <dbReference type="Proteomes" id="UP001412067"/>
    </source>
</evidence>
<protein>
    <submittedName>
        <fullName evidence="1">Uncharacterized protein</fullName>
    </submittedName>
</protein>
<reference evidence="1 2" key="1">
    <citation type="journal article" date="2022" name="Nat. Plants">
        <title>Genomes of leafy and leafless Platanthera orchids illuminate the evolution of mycoheterotrophy.</title>
        <authorList>
            <person name="Li M.H."/>
            <person name="Liu K.W."/>
            <person name="Li Z."/>
            <person name="Lu H.C."/>
            <person name="Ye Q.L."/>
            <person name="Zhang D."/>
            <person name="Wang J.Y."/>
            <person name="Li Y.F."/>
            <person name="Zhong Z.M."/>
            <person name="Liu X."/>
            <person name="Yu X."/>
            <person name="Liu D.K."/>
            <person name="Tu X.D."/>
            <person name="Liu B."/>
            <person name="Hao Y."/>
            <person name="Liao X.Y."/>
            <person name="Jiang Y.T."/>
            <person name="Sun W.H."/>
            <person name="Chen J."/>
            <person name="Chen Y.Q."/>
            <person name="Ai Y."/>
            <person name="Zhai J.W."/>
            <person name="Wu S.S."/>
            <person name="Zhou Z."/>
            <person name="Hsiao Y.Y."/>
            <person name="Wu W.L."/>
            <person name="Chen Y.Y."/>
            <person name="Lin Y.F."/>
            <person name="Hsu J.L."/>
            <person name="Li C.Y."/>
            <person name="Wang Z.W."/>
            <person name="Zhao X."/>
            <person name="Zhong W.Y."/>
            <person name="Ma X.K."/>
            <person name="Ma L."/>
            <person name="Huang J."/>
            <person name="Chen G.Z."/>
            <person name="Huang M.Z."/>
            <person name="Huang L."/>
            <person name="Peng D.H."/>
            <person name="Luo Y.B."/>
            <person name="Zou S.Q."/>
            <person name="Chen S.P."/>
            <person name="Lan S."/>
            <person name="Tsai W.C."/>
            <person name="Van de Peer Y."/>
            <person name="Liu Z.J."/>
        </authorList>
    </citation>
    <scope>NUCLEOTIDE SEQUENCE [LARGE SCALE GENOMIC DNA]</scope>
    <source>
        <strain evidence="1">Lor288</strain>
    </source>
</reference>
<sequence>MHLFKDMMVRSGVKELPEITLSRFRKGLNPYIQGKLLCYYHTDLDTTFNMALEIEKHHLPRNKAHSCHTRKAVLGPPPPLGKPLLIGLLLGTRRMLPLRLWLY</sequence>
<accession>A0ABR2M3R4</accession>
<organism evidence="1 2">
    <name type="scientific">Platanthera guangdongensis</name>
    <dbReference type="NCBI Taxonomy" id="2320717"/>
    <lineage>
        <taxon>Eukaryota</taxon>
        <taxon>Viridiplantae</taxon>
        <taxon>Streptophyta</taxon>
        <taxon>Embryophyta</taxon>
        <taxon>Tracheophyta</taxon>
        <taxon>Spermatophyta</taxon>
        <taxon>Magnoliopsida</taxon>
        <taxon>Liliopsida</taxon>
        <taxon>Asparagales</taxon>
        <taxon>Orchidaceae</taxon>
        <taxon>Orchidoideae</taxon>
        <taxon>Orchideae</taxon>
        <taxon>Orchidinae</taxon>
        <taxon>Platanthera</taxon>
    </lineage>
</organism>
<dbReference type="Proteomes" id="UP001412067">
    <property type="component" value="Unassembled WGS sequence"/>
</dbReference>
<keyword evidence="2" id="KW-1185">Reference proteome</keyword>
<dbReference type="EMBL" id="JBBWWR010000012">
    <property type="protein sequence ID" value="KAK8958739.1"/>
    <property type="molecule type" value="Genomic_DNA"/>
</dbReference>
<name>A0ABR2M3R4_9ASPA</name>
<comment type="caution">
    <text evidence="1">The sequence shown here is derived from an EMBL/GenBank/DDBJ whole genome shotgun (WGS) entry which is preliminary data.</text>
</comment>
<evidence type="ECO:0000313" key="1">
    <source>
        <dbReference type="EMBL" id="KAK8958739.1"/>
    </source>
</evidence>
<proteinExistence type="predicted"/>